<gene>
    <name evidence="3" type="ORF">CCMP2556_LOCUS25255</name>
</gene>
<dbReference type="Proteomes" id="UP001642484">
    <property type="component" value="Unassembled WGS sequence"/>
</dbReference>
<feature type="zinc finger region" description="C3H1-type" evidence="1">
    <location>
        <begin position="1"/>
        <end position="13"/>
    </location>
</feature>
<reference evidence="3 4" key="1">
    <citation type="submission" date="2024-02" db="EMBL/GenBank/DDBJ databases">
        <authorList>
            <person name="Chen Y."/>
            <person name="Shah S."/>
            <person name="Dougan E. K."/>
            <person name="Thang M."/>
            <person name="Chan C."/>
        </authorList>
    </citation>
    <scope>NUCLEOTIDE SEQUENCE [LARGE SCALE GENOMIC DNA]</scope>
</reference>
<keyword evidence="1" id="KW-0862">Zinc</keyword>
<comment type="caution">
    <text evidence="3">The sequence shown here is derived from an EMBL/GenBank/DDBJ whole genome shotgun (WGS) entry which is preliminary data.</text>
</comment>
<evidence type="ECO:0000313" key="4">
    <source>
        <dbReference type="Proteomes" id="UP001642484"/>
    </source>
</evidence>
<sequence length="127" mass="12875">MRGDQCPYSHASQPAAKAKATSSTSAFGAKVPGAVAILTSTLTAAVASSSCTCLEFVGDAGAGECLGNMSESLRDARAAEAPTDYLDKLSVDHIASSRSSSREEADVEALAGCFVITKFKSLCGGCC</sequence>
<name>A0ABP0MEW4_9DINO</name>
<dbReference type="PROSITE" id="PS50103">
    <property type="entry name" value="ZF_C3H1"/>
    <property type="match status" value="1"/>
</dbReference>
<keyword evidence="1" id="KW-0863">Zinc-finger</keyword>
<keyword evidence="4" id="KW-1185">Reference proteome</keyword>
<proteinExistence type="predicted"/>
<evidence type="ECO:0000313" key="3">
    <source>
        <dbReference type="EMBL" id="CAK9049312.1"/>
    </source>
</evidence>
<protein>
    <recommendedName>
        <fullName evidence="2">C3H1-type domain-containing protein</fullName>
    </recommendedName>
</protein>
<dbReference type="EMBL" id="CAXAMN010016891">
    <property type="protein sequence ID" value="CAK9049312.1"/>
    <property type="molecule type" value="Genomic_DNA"/>
</dbReference>
<keyword evidence="1" id="KW-0479">Metal-binding</keyword>
<dbReference type="InterPro" id="IPR000571">
    <property type="entry name" value="Znf_CCCH"/>
</dbReference>
<organism evidence="3 4">
    <name type="scientific">Durusdinium trenchii</name>
    <dbReference type="NCBI Taxonomy" id="1381693"/>
    <lineage>
        <taxon>Eukaryota</taxon>
        <taxon>Sar</taxon>
        <taxon>Alveolata</taxon>
        <taxon>Dinophyceae</taxon>
        <taxon>Suessiales</taxon>
        <taxon>Symbiodiniaceae</taxon>
        <taxon>Durusdinium</taxon>
    </lineage>
</organism>
<accession>A0ABP0MEW4</accession>
<feature type="domain" description="C3H1-type" evidence="2">
    <location>
        <begin position="1"/>
        <end position="13"/>
    </location>
</feature>
<evidence type="ECO:0000256" key="1">
    <source>
        <dbReference type="PROSITE-ProRule" id="PRU00723"/>
    </source>
</evidence>
<evidence type="ECO:0000259" key="2">
    <source>
        <dbReference type="PROSITE" id="PS50103"/>
    </source>
</evidence>